<keyword evidence="1" id="KW-0472">Membrane</keyword>
<dbReference type="InterPro" id="IPR012902">
    <property type="entry name" value="N_methyl_site"/>
</dbReference>
<evidence type="ECO:0000313" key="2">
    <source>
        <dbReference type="EMBL" id="ANU35702.1"/>
    </source>
</evidence>
<gene>
    <name evidence="2" type="ORF">VSVS05_00569</name>
</gene>
<reference evidence="2 3" key="1">
    <citation type="submission" date="2016-07" db="EMBL/GenBank/DDBJ databases">
        <title>Genome sequencing of Vibrio scophthalmi strain VS-05, an isolated from Paralichthys olivaceus.</title>
        <authorList>
            <person name="Han H.-J."/>
        </authorList>
    </citation>
    <scope>NUCLEOTIDE SEQUENCE [LARGE SCALE GENOMIC DNA]</scope>
    <source>
        <strain evidence="2 3">VS-05</strain>
    </source>
</reference>
<keyword evidence="3" id="KW-1185">Reference proteome</keyword>
<proteinExistence type="predicted"/>
<dbReference type="PROSITE" id="PS00409">
    <property type="entry name" value="PROKAR_NTER_METHYL"/>
    <property type="match status" value="1"/>
</dbReference>
<dbReference type="EMBL" id="CP016414">
    <property type="protein sequence ID" value="ANU35702.1"/>
    <property type="molecule type" value="Genomic_DNA"/>
</dbReference>
<accession>A0A1C7F6Z2</accession>
<dbReference type="AlphaFoldDB" id="A0A1C7F6Z2"/>
<sequence length="174" mass="18820">MMGKWSIFGYRDRGVIGKAHGFTLLEVMVSFALITVAALGLIHLQAKLAQQTSFTLHSLEALHLAEQQMERFRTRAASTSGGVGLIAFADLALPQYCGQGINALSGSRYNLTCEVKGVSGALAGELKQVTVIVSWPRRVQGHPLIPVLSLSSAVGSHQLSLNSYLSRYSEFDEQ</sequence>
<keyword evidence="1" id="KW-0812">Transmembrane</keyword>
<dbReference type="PATRIC" id="fig|45658.7.peg.531"/>
<dbReference type="Pfam" id="PF07963">
    <property type="entry name" value="N_methyl"/>
    <property type="match status" value="1"/>
</dbReference>
<name>A0A1C7F6Z2_9VIBR</name>
<evidence type="ECO:0000313" key="3">
    <source>
        <dbReference type="Proteomes" id="UP000092528"/>
    </source>
</evidence>
<organism evidence="2 3">
    <name type="scientific">Vibrio scophthalmi</name>
    <dbReference type="NCBI Taxonomy" id="45658"/>
    <lineage>
        <taxon>Bacteria</taxon>
        <taxon>Pseudomonadati</taxon>
        <taxon>Pseudomonadota</taxon>
        <taxon>Gammaproteobacteria</taxon>
        <taxon>Vibrionales</taxon>
        <taxon>Vibrionaceae</taxon>
        <taxon>Vibrio</taxon>
    </lineage>
</organism>
<protein>
    <submittedName>
        <fullName evidence="2">Uncharacterized protein</fullName>
    </submittedName>
</protein>
<evidence type="ECO:0000256" key="1">
    <source>
        <dbReference type="SAM" id="Phobius"/>
    </source>
</evidence>
<dbReference type="Proteomes" id="UP000092528">
    <property type="component" value="Chromosome 1"/>
</dbReference>
<dbReference type="STRING" id="45658.VSVS12_02406"/>
<keyword evidence="1" id="KW-1133">Transmembrane helix</keyword>
<feature type="transmembrane region" description="Helical" evidence="1">
    <location>
        <begin position="21"/>
        <end position="44"/>
    </location>
</feature>
<dbReference type="NCBIfam" id="TIGR02532">
    <property type="entry name" value="IV_pilin_GFxxxE"/>
    <property type="match status" value="1"/>
</dbReference>